<accession>A0A9X0WF00</accession>
<keyword evidence="1" id="KW-1133">Transmembrane helix</keyword>
<name>A0A9X0WF00_9GAMM</name>
<dbReference type="Gene3D" id="3.30.950.30">
    <property type="entry name" value="Schlafen, AAA domain"/>
    <property type="match status" value="1"/>
</dbReference>
<feature type="transmembrane region" description="Helical" evidence="1">
    <location>
        <begin position="337"/>
        <end position="359"/>
    </location>
</feature>
<protein>
    <submittedName>
        <fullName evidence="3">AAA family ATPase</fullName>
    </submittedName>
</protein>
<evidence type="ECO:0000313" key="4">
    <source>
        <dbReference type="Proteomes" id="UP001138802"/>
    </source>
</evidence>
<evidence type="ECO:0000256" key="1">
    <source>
        <dbReference type="SAM" id="Phobius"/>
    </source>
</evidence>
<keyword evidence="4" id="KW-1185">Reference proteome</keyword>
<dbReference type="InterPro" id="IPR038461">
    <property type="entry name" value="Schlafen_AlbA_2_dom_sf"/>
</dbReference>
<comment type="caution">
    <text evidence="3">The sequence shown here is derived from an EMBL/GenBank/DDBJ whole genome shotgun (WGS) entry which is preliminary data.</text>
</comment>
<dbReference type="Gene3D" id="3.30.450.20">
    <property type="entry name" value="PAS domain"/>
    <property type="match status" value="2"/>
</dbReference>
<feature type="transmembrane region" description="Helical" evidence="1">
    <location>
        <begin position="21"/>
        <end position="41"/>
    </location>
</feature>
<organism evidence="3 4">
    <name type="scientific">Thiocapsa imhoffii</name>
    <dbReference type="NCBI Taxonomy" id="382777"/>
    <lineage>
        <taxon>Bacteria</taxon>
        <taxon>Pseudomonadati</taxon>
        <taxon>Pseudomonadota</taxon>
        <taxon>Gammaproteobacteria</taxon>
        <taxon>Chromatiales</taxon>
        <taxon>Chromatiaceae</taxon>
        <taxon>Thiocapsa</taxon>
    </lineage>
</organism>
<dbReference type="Pfam" id="PF04326">
    <property type="entry name" value="SLFN_AlbA_2"/>
    <property type="match status" value="1"/>
</dbReference>
<keyword evidence="1" id="KW-0812">Transmembrane</keyword>
<keyword evidence="1" id="KW-0472">Membrane</keyword>
<evidence type="ECO:0000259" key="2">
    <source>
        <dbReference type="Pfam" id="PF04326"/>
    </source>
</evidence>
<feature type="domain" description="Schlafen AlbA-2" evidence="2">
    <location>
        <begin position="391"/>
        <end position="522"/>
    </location>
</feature>
<reference evidence="3 4" key="1">
    <citation type="journal article" date="2020" name="Microorganisms">
        <title>Osmotic Adaptation and Compatible Solute Biosynthesis of Phototrophic Bacteria as Revealed from Genome Analyses.</title>
        <authorList>
            <person name="Imhoff J.F."/>
            <person name="Rahn T."/>
            <person name="Kunzel S."/>
            <person name="Keller A."/>
            <person name="Neulinger S.C."/>
        </authorList>
    </citation>
    <scope>NUCLEOTIDE SEQUENCE [LARGE SCALE GENOMIC DNA]</scope>
    <source>
        <strain evidence="3 4">DSM 21303</strain>
    </source>
</reference>
<sequence>MDPISLLRLSSGPVRTRLLRDLLLLLFMTAALLAAINIPLIDSIKEDLAESRINTATVSIRDEVMGLITPVEQQLLIIRDGIASTGLTPLDEFELTKRLVPTLAHMPQIAGVIDATGEGTEYRLQRDGDHWQTYVLNPQDPEQLRHTRWSQALEPVEQEVLQSDRDPRLRPWFIMAETSPGVPVWTQPYLFSSTQSPGLTVALAWQQDDLMRITAMDIAMDSIVKSIEEHAISVDGRGFLFTNAGSIYLPPAPTEESPPADDDGFFSAHLTPDASLAIDAVAAWNQAGRPEHELVRFNRDGVPWWGGFRPLTDDPTGGWVAVVLPVSRTLAILKNRWHLLALTVVAIMLASLAMTTLLVRKYHRQLSDLPKLRIDRTKVASELRELILSGEGCHLEFKSTMRMNLHSKTIGREIELAWLKAVAAFLNSEGGILLLGIADDGTAHGLAADLFENEDKCRLHFKNLFNQHLGPEYARFVRFELHDFEDVRIGVVECERANTPVFLLDDKRREWFLIRNGPSNTDLSISRALKYIRGRFG</sequence>
<evidence type="ECO:0000313" key="3">
    <source>
        <dbReference type="EMBL" id="MBK1643285.1"/>
    </source>
</evidence>
<dbReference type="InterPro" id="IPR007421">
    <property type="entry name" value="Schlafen_AlbA_2_dom"/>
</dbReference>
<proteinExistence type="predicted"/>
<gene>
    <name evidence="3" type="ORF">CKO25_01175</name>
</gene>
<dbReference type="AlphaFoldDB" id="A0A9X0WF00"/>
<dbReference type="EMBL" id="NRSD01000001">
    <property type="protein sequence ID" value="MBK1643285.1"/>
    <property type="molecule type" value="Genomic_DNA"/>
</dbReference>
<dbReference type="Proteomes" id="UP001138802">
    <property type="component" value="Unassembled WGS sequence"/>
</dbReference>